<dbReference type="Pfam" id="PF18962">
    <property type="entry name" value="Por_Secre_tail"/>
    <property type="match status" value="1"/>
</dbReference>
<organism evidence="4 5">
    <name type="scientific">Aquimarina algicola</name>
    <dbReference type="NCBI Taxonomy" id="2589995"/>
    <lineage>
        <taxon>Bacteria</taxon>
        <taxon>Pseudomonadati</taxon>
        <taxon>Bacteroidota</taxon>
        <taxon>Flavobacteriia</taxon>
        <taxon>Flavobacteriales</taxon>
        <taxon>Flavobacteriaceae</taxon>
        <taxon>Aquimarina</taxon>
    </lineage>
</organism>
<dbReference type="InterPro" id="IPR013783">
    <property type="entry name" value="Ig-like_fold"/>
</dbReference>
<gene>
    <name evidence="4" type="ORF">FHK87_03240</name>
</gene>
<keyword evidence="1 2" id="KW-0732">Signal</keyword>
<proteinExistence type="predicted"/>
<evidence type="ECO:0000256" key="1">
    <source>
        <dbReference type="ARBA" id="ARBA00022729"/>
    </source>
</evidence>
<evidence type="ECO:0000313" key="4">
    <source>
        <dbReference type="EMBL" id="TPN89256.1"/>
    </source>
</evidence>
<protein>
    <submittedName>
        <fullName evidence="4">T9SS type A sorting domain-containing protein</fullName>
    </submittedName>
</protein>
<dbReference type="NCBIfam" id="TIGR04183">
    <property type="entry name" value="Por_Secre_tail"/>
    <property type="match status" value="1"/>
</dbReference>
<evidence type="ECO:0000313" key="5">
    <source>
        <dbReference type="Proteomes" id="UP000315540"/>
    </source>
</evidence>
<dbReference type="OrthoDB" id="7794186at2"/>
<evidence type="ECO:0000256" key="2">
    <source>
        <dbReference type="SAM" id="SignalP"/>
    </source>
</evidence>
<sequence>MKKIILFTILLTAFCNTYAQTYRFTYKFTARANSGPDFGSGTTYSVKYANGTSEVLYNINASHPRVQNLVENVVVDLLISSPVIELNILRYGYVTSMGGGSQTRKYNLRSCLKPSTPQISDLGITTNLNITQYPLENLRSLNTSVGNEFPECQSKTFTAYNNCTENMEYSVHYKTSISGPEIQLKPFGNHGRQFTLNGSDFTGVRTNSNIFIFLRYLNNDSSSNNTSDAIILKYEPCSPELDGPVVDIQPSCSNSINTTDNNNGSFTITFDRELDASKQEKMNLQVFRQIGTSFDGYASKVIQKSDFSGRSYTWTPRNLPSGTYKIFWQTKSNNQSFDNINSVPDAYDESNPFTLTTPPILSVTGNTSLVQCAGGNDGSITAVPSGGTPPYQYSIDNGSNWQTNTLFSGLSKGDYTLLVQDSKGCQVNSTTITVAERFISIPNVINLPLTQSPTLIDGNNGRIAISVTGGSGSYTSYQWTKDGNPFSLPSGSTNTNLINLFEGIYTVTVTDTNGCDSTTQTFILEDPLPIDINIRMTPDVVDCSDSKVNLIASATEGYLNPGSDYTYLWNDGTTEPTLLNVGIGTYQVIVTDDGGNTQIQEFKVEGPEVITVTTFDKKELSCRNGSDAGIKINITGGTGTYTTTWENLQDPSFSTTGTELKNVKAGLYIYRIVDQNGCLATNIDTPVEFVNPPQFIIDLGEDPFFCEGQIVNISAEIQDPGAVYSWTSDNGFTSTDPEINVDQEGTYTVTVTSGKGCVAQDSIVVKETIKEIKAEFLYANQVFTNEKFVIIDVTFPIPDQIKWILPKEANVITQDQDLTELYFEKPGEYQITMIAKLGDCQDTYSQKVLVIEGETANNPEETQLEQLVNIKQFKVFPNPSSGQFNIQIELKEEKDISIKIFNLADNSLINQQKLTKQNKYDIPFDLQAASGVYAIVLETPYGKEIRKMIIN</sequence>
<evidence type="ECO:0000259" key="3">
    <source>
        <dbReference type="PROSITE" id="PS50835"/>
    </source>
</evidence>
<dbReference type="InterPro" id="IPR007110">
    <property type="entry name" value="Ig-like_dom"/>
</dbReference>
<name>A0A504JDX1_9FLAO</name>
<dbReference type="Proteomes" id="UP000315540">
    <property type="component" value="Unassembled WGS sequence"/>
</dbReference>
<feature type="signal peptide" evidence="2">
    <location>
        <begin position="1"/>
        <end position="19"/>
    </location>
</feature>
<keyword evidence="5" id="KW-1185">Reference proteome</keyword>
<dbReference type="RefSeq" id="WP_140589706.1">
    <property type="nucleotide sequence ID" value="NZ_VFWZ01000001.1"/>
</dbReference>
<comment type="caution">
    <text evidence="4">The sequence shown here is derived from an EMBL/GenBank/DDBJ whole genome shotgun (WGS) entry which is preliminary data.</text>
</comment>
<dbReference type="Gene3D" id="2.60.40.10">
    <property type="entry name" value="Immunoglobulins"/>
    <property type="match status" value="2"/>
</dbReference>
<dbReference type="EMBL" id="VFWZ01000001">
    <property type="protein sequence ID" value="TPN89256.1"/>
    <property type="molecule type" value="Genomic_DNA"/>
</dbReference>
<dbReference type="PROSITE" id="PS50835">
    <property type="entry name" value="IG_LIKE"/>
    <property type="match status" value="1"/>
</dbReference>
<dbReference type="Pfam" id="PF13573">
    <property type="entry name" value="SprB"/>
    <property type="match status" value="2"/>
</dbReference>
<feature type="chain" id="PRO_5021425254" evidence="2">
    <location>
        <begin position="20"/>
        <end position="951"/>
    </location>
</feature>
<accession>A0A504JDX1</accession>
<feature type="domain" description="Ig-like" evidence="3">
    <location>
        <begin position="442"/>
        <end position="523"/>
    </location>
</feature>
<reference evidence="4 5" key="1">
    <citation type="submission" date="2019-06" db="EMBL/GenBank/DDBJ databases">
        <authorList>
            <person name="Meng X."/>
        </authorList>
    </citation>
    <scope>NUCLEOTIDE SEQUENCE [LARGE SCALE GENOMIC DNA]</scope>
    <source>
        <strain evidence="4 5">M625</strain>
    </source>
</reference>
<dbReference type="InterPro" id="IPR025667">
    <property type="entry name" value="SprB_repeat"/>
</dbReference>
<dbReference type="AlphaFoldDB" id="A0A504JDX1"/>
<dbReference type="InterPro" id="IPR026444">
    <property type="entry name" value="Secre_tail"/>
</dbReference>